<dbReference type="InterPro" id="IPR016181">
    <property type="entry name" value="Acyl_CoA_acyltransferase"/>
</dbReference>
<evidence type="ECO:0000313" key="2">
    <source>
        <dbReference type="EMBL" id="WFP17501.1"/>
    </source>
</evidence>
<dbReference type="InterPro" id="IPR000182">
    <property type="entry name" value="GNAT_dom"/>
</dbReference>
<dbReference type="PROSITE" id="PS51186">
    <property type="entry name" value="GNAT"/>
    <property type="match status" value="1"/>
</dbReference>
<gene>
    <name evidence="2" type="ORF">P8192_05175</name>
</gene>
<evidence type="ECO:0000313" key="3">
    <source>
        <dbReference type="Proteomes" id="UP001219037"/>
    </source>
</evidence>
<name>A0ABY8H9B3_9MICC</name>
<keyword evidence="3" id="KW-1185">Reference proteome</keyword>
<dbReference type="RefSeq" id="WP_278159059.1">
    <property type="nucleotide sequence ID" value="NZ_CP121252.1"/>
</dbReference>
<feature type="domain" description="N-acetyltransferase" evidence="1">
    <location>
        <begin position="3"/>
        <end position="154"/>
    </location>
</feature>
<dbReference type="SUPFAM" id="SSF55729">
    <property type="entry name" value="Acyl-CoA N-acyltransferases (Nat)"/>
    <property type="match status" value="1"/>
</dbReference>
<dbReference type="Proteomes" id="UP001219037">
    <property type="component" value="Chromosome"/>
</dbReference>
<dbReference type="Gene3D" id="3.40.630.30">
    <property type="match status" value="1"/>
</dbReference>
<proteinExistence type="predicted"/>
<evidence type="ECO:0000259" key="1">
    <source>
        <dbReference type="PROSITE" id="PS51186"/>
    </source>
</evidence>
<reference evidence="2 3" key="1">
    <citation type="submission" date="2023-04" db="EMBL/GenBank/DDBJ databases">
        <title>Funneling lignin-derived compounds into biodiesel using alkali-halophilic Citricoccus sp. P2.</title>
        <authorList>
            <person name="Luo C.-B."/>
        </authorList>
    </citation>
    <scope>NUCLEOTIDE SEQUENCE [LARGE SCALE GENOMIC DNA]</scope>
    <source>
        <strain evidence="2 3">P2</strain>
    </source>
</reference>
<organism evidence="2 3">
    <name type="scientific">Citricoccus muralis</name>
    <dbReference type="NCBI Taxonomy" id="169134"/>
    <lineage>
        <taxon>Bacteria</taxon>
        <taxon>Bacillati</taxon>
        <taxon>Actinomycetota</taxon>
        <taxon>Actinomycetes</taxon>
        <taxon>Micrococcales</taxon>
        <taxon>Micrococcaceae</taxon>
        <taxon>Citricoccus</taxon>
    </lineage>
</organism>
<protein>
    <submittedName>
        <fullName evidence="2">GNAT family N-acetyltransferase</fullName>
    </submittedName>
</protein>
<sequence>MSITLRPWQDGDDLRLLEIFGDAENPQQHQDRALLRAASDTPFTRCLVAEDAGVPVAAAVVSASAVHPQRLWFYAETAASERRRGIATTLLTALREEIGATSVDVPSALKTRFAEPSPGTEGFLTAQGFAPIQTSRRVVVGPGSLAVPEFTEDGLQLQDLATGSVELTGMVQRFYEATHEWDPAQVSLGRIQQLLLAPETGAGGAVVLRDRPQAAGGRILSFAVSYSAMRDDEHITEVLLGWNPDLSETEAQFALAGLLAMLTTQHPVELEVDESMVPLLPIIDGLIHTGHARETLTTRILATDA</sequence>
<dbReference type="EMBL" id="CP121252">
    <property type="protein sequence ID" value="WFP17501.1"/>
    <property type="molecule type" value="Genomic_DNA"/>
</dbReference>
<accession>A0ABY8H9B3</accession>